<keyword evidence="1" id="KW-0812">Transmembrane</keyword>
<keyword evidence="1" id="KW-0472">Membrane</keyword>
<accession>A0A2H0R5I5</accession>
<evidence type="ECO:0000313" key="3">
    <source>
        <dbReference type="Proteomes" id="UP000230208"/>
    </source>
</evidence>
<reference evidence="2 3" key="1">
    <citation type="submission" date="2017-09" db="EMBL/GenBank/DDBJ databases">
        <title>Depth-based differentiation of microbial function through sediment-hosted aquifers and enrichment of novel symbionts in the deep terrestrial subsurface.</title>
        <authorList>
            <person name="Probst A.J."/>
            <person name="Ladd B."/>
            <person name="Jarett J.K."/>
            <person name="Geller-Mcgrath D.E."/>
            <person name="Sieber C.M."/>
            <person name="Emerson J.B."/>
            <person name="Anantharaman K."/>
            <person name="Thomas B.C."/>
            <person name="Malmstrom R."/>
            <person name="Stieglmeier M."/>
            <person name="Klingl A."/>
            <person name="Woyke T."/>
            <person name="Ryan C.M."/>
            <person name="Banfield J.F."/>
        </authorList>
    </citation>
    <scope>NUCLEOTIDE SEQUENCE [LARGE SCALE GENOMIC DNA]</scope>
    <source>
        <strain evidence="2">CG10_big_fil_rev_8_21_14_0_10_37_15</strain>
    </source>
</reference>
<proteinExistence type="predicted"/>
<name>A0A2H0R5I5_9BACT</name>
<protein>
    <submittedName>
        <fullName evidence="2">Uncharacterized protein</fullName>
    </submittedName>
</protein>
<dbReference type="EMBL" id="PCXP01000021">
    <property type="protein sequence ID" value="PIR41763.1"/>
    <property type="molecule type" value="Genomic_DNA"/>
</dbReference>
<evidence type="ECO:0000313" key="2">
    <source>
        <dbReference type="EMBL" id="PIR41763.1"/>
    </source>
</evidence>
<dbReference type="SUPFAM" id="SSF63825">
    <property type="entry name" value="YWTD domain"/>
    <property type="match status" value="1"/>
</dbReference>
<gene>
    <name evidence="2" type="ORF">COV30_01850</name>
</gene>
<evidence type="ECO:0000256" key="1">
    <source>
        <dbReference type="SAM" id="Phobius"/>
    </source>
</evidence>
<organism evidence="2 3">
    <name type="scientific">Candidatus Yanofskybacteria bacterium CG10_big_fil_rev_8_21_14_0_10_37_15</name>
    <dbReference type="NCBI Taxonomy" id="1975097"/>
    <lineage>
        <taxon>Bacteria</taxon>
        <taxon>Candidatus Yanofskyibacteriota</taxon>
    </lineage>
</organism>
<keyword evidence="1" id="KW-1133">Transmembrane helix</keyword>
<dbReference type="AlphaFoldDB" id="A0A2H0R5I5"/>
<dbReference type="Proteomes" id="UP000230208">
    <property type="component" value="Unassembled WGS sequence"/>
</dbReference>
<comment type="caution">
    <text evidence="2">The sequence shown here is derived from an EMBL/GenBank/DDBJ whole genome shotgun (WGS) entry which is preliminary data.</text>
</comment>
<sequence length="623" mass="70354">MERIYLKPVCQEILHRETDGLSVGQTGKEGYLDLFAYDYDADEDKRNLGNLYLVGNVHSSSADKNSIQTPDKEKTDENDIAYVTNLVASLAKREYYSNPDIASKEAFSLALKKINDVVEEFFINKDIQVNIGIFAIAGEQINISKLGKFKIILSREGKNIDILNNIDLFTKERVQEKEFSHIVSGKVANGDKIFAYYPSRFVTARERYFKEYLIKLTADEFAEKINAIKKERPDFSCAALHIDLNESKESITAKSRKTTLKPSSDSLDDSIITRKKIIDSEMLKPTMEKLETQLTVEKSPDDVPQIIRSEFSLGKKQNIFQSTLNKLGPFMPRFKNRTVLFVVLLAIIIGSALTVKSLFILNPNEKQTASAIEKAEESLRLAETKINQNDIFGARQILTGSISSLVMTPSSSEKTEKTKAELIKALDSLDQAVEIAPILVESLPDYILQKTSLHQTENKKLELNDYNIINPIDFDTYENNLYVLTTDNLFKVSDIDSATKKEASSWLKSGTLPPESRYLAVDGKIYALSKSGILAEYYRGEKTGEYNTSLIPGETGIFATTKDSKNLYLINKELNRIYIINKETGSLYKTLKIGSNEPIIEAYLNQDDIIYFSTADGRFWKIQ</sequence>
<feature type="transmembrane region" description="Helical" evidence="1">
    <location>
        <begin position="339"/>
        <end position="361"/>
    </location>
</feature>